<dbReference type="InterPro" id="IPR001387">
    <property type="entry name" value="Cro/C1-type_HTH"/>
</dbReference>
<dbReference type="SUPFAM" id="SSF47413">
    <property type="entry name" value="lambda repressor-like DNA-binding domains"/>
    <property type="match status" value="1"/>
</dbReference>
<dbReference type="RefSeq" id="WP_148727814.1">
    <property type="nucleotide sequence ID" value="NZ_CP197398.1"/>
</dbReference>
<dbReference type="Pfam" id="PF13443">
    <property type="entry name" value="HTH_26"/>
    <property type="match status" value="1"/>
</dbReference>
<gene>
    <name evidence="2" type="ORF">FNJ60_13000</name>
</gene>
<dbReference type="PROSITE" id="PS50943">
    <property type="entry name" value="HTH_CROC1"/>
    <property type="match status" value="1"/>
</dbReference>
<organism evidence="2 3">
    <name type="scientific">Bacteroides pyogenes</name>
    <dbReference type="NCBI Taxonomy" id="310300"/>
    <lineage>
        <taxon>Bacteria</taxon>
        <taxon>Pseudomonadati</taxon>
        <taxon>Bacteroidota</taxon>
        <taxon>Bacteroidia</taxon>
        <taxon>Bacteroidales</taxon>
        <taxon>Bacteroidaceae</taxon>
        <taxon>Bacteroides</taxon>
    </lineage>
</organism>
<evidence type="ECO:0000313" key="3">
    <source>
        <dbReference type="Proteomes" id="UP000324383"/>
    </source>
</evidence>
<proteinExistence type="predicted"/>
<dbReference type="SMART" id="SM00530">
    <property type="entry name" value="HTH_XRE"/>
    <property type="match status" value="1"/>
</dbReference>
<reference evidence="2 3" key="1">
    <citation type="submission" date="2019-07" db="EMBL/GenBank/DDBJ databases">
        <title>Draft Genome Sequences of Bacteroides pyogenes Strains Isolated from the Uterus Holstein Dairy Cows with Metritis.</title>
        <authorList>
            <person name="Cunha F."/>
            <person name="Galvao K.N."/>
            <person name="Jeon S.J."/>
            <person name="Jeong K.C."/>
        </authorList>
    </citation>
    <scope>NUCLEOTIDE SEQUENCE [LARGE SCALE GENOMIC DNA]</scope>
    <source>
        <strain evidence="2 3">KG-31</strain>
    </source>
</reference>
<accession>A0A5D3FCP3</accession>
<name>A0A5D3FCP3_9BACE</name>
<protein>
    <submittedName>
        <fullName evidence="2">Helix-turn-helix transcriptional regulator</fullName>
    </submittedName>
</protein>
<dbReference type="EMBL" id="VKLW01000035">
    <property type="protein sequence ID" value="TYK32248.1"/>
    <property type="molecule type" value="Genomic_DNA"/>
</dbReference>
<dbReference type="Proteomes" id="UP000324383">
    <property type="component" value="Unassembled WGS sequence"/>
</dbReference>
<comment type="caution">
    <text evidence="2">The sequence shown here is derived from an EMBL/GenBank/DDBJ whole genome shotgun (WGS) entry which is preliminary data.</text>
</comment>
<dbReference type="InterPro" id="IPR010982">
    <property type="entry name" value="Lambda_DNA-bd_dom_sf"/>
</dbReference>
<dbReference type="Gene3D" id="1.10.260.40">
    <property type="entry name" value="lambda repressor-like DNA-binding domains"/>
    <property type="match status" value="1"/>
</dbReference>
<feature type="domain" description="HTH cro/C1-type" evidence="1">
    <location>
        <begin position="22"/>
        <end position="62"/>
    </location>
</feature>
<dbReference type="AlphaFoldDB" id="A0A5D3FCP3"/>
<evidence type="ECO:0000259" key="1">
    <source>
        <dbReference type="PROSITE" id="PS50943"/>
    </source>
</evidence>
<dbReference type="GO" id="GO:0003677">
    <property type="term" value="F:DNA binding"/>
    <property type="evidence" value="ECO:0007669"/>
    <property type="project" value="InterPro"/>
</dbReference>
<sequence>METDINRLKVVLAEKKRTNKWLCEQLNVNPSTVSKWCTNSSQPDLPTLVKIARLLEVNVDDLLNTKIEF</sequence>
<evidence type="ECO:0000313" key="2">
    <source>
        <dbReference type="EMBL" id="TYK32248.1"/>
    </source>
</evidence>
<dbReference type="CDD" id="cd00093">
    <property type="entry name" value="HTH_XRE"/>
    <property type="match status" value="1"/>
</dbReference>
<keyword evidence="3" id="KW-1185">Reference proteome</keyword>